<keyword evidence="1" id="KW-0732">Signal</keyword>
<evidence type="ECO:0000256" key="1">
    <source>
        <dbReference type="SAM" id="SignalP"/>
    </source>
</evidence>
<dbReference type="KEGG" id="amr:AM1_C0027"/>
<reference evidence="2 3" key="1">
    <citation type="journal article" date="2008" name="Proc. Natl. Acad. Sci. U.S.A.">
        <title>Niche adaptation and genome expansion in the chlorophyll d-producing cyanobacterium Acaryochloris marina.</title>
        <authorList>
            <person name="Swingley W.D."/>
            <person name="Chen M."/>
            <person name="Cheung P.C."/>
            <person name="Conrad A.L."/>
            <person name="Dejesa L.C."/>
            <person name="Hao J."/>
            <person name="Honchak B.M."/>
            <person name="Karbach L.E."/>
            <person name="Kurdoglu A."/>
            <person name="Lahiri S."/>
            <person name="Mastrian S.D."/>
            <person name="Miyashita H."/>
            <person name="Page L."/>
            <person name="Ramakrishna P."/>
            <person name="Satoh S."/>
            <person name="Sattley W.M."/>
            <person name="Shimada Y."/>
            <person name="Taylor H.L."/>
            <person name="Tomo T."/>
            <person name="Tsuchiya T."/>
            <person name="Wang Z.T."/>
            <person name="Raymond J."/>
            <person name="Mimuro M."/>
            <person name="Blankenship R.E."/>
            <person name="Touchman J.W."/>
        </authorList>
    </citation>
    <scope>NUCLEOTIDE SEQUENCE [LARGE SCALE GENOMIC DNA]</scope>
    <source>
        <strain evidence="3">MBIC 11017</strain>
        <plasmid evidence="3">Plasmid pREB3</plasmid>
    </source>
</reference>
<gene>
    <name evidence="2" type="ordered locus">AM1_C0027</name>
</gene>
<proteinExistence type="predicted"/>
<geneLocation type="plasmid" evidence="2 3">
    <name>pREB3</name>
</geneLocation>
<dbReference type="Proteomes" id="UP000000268">
    <property type="component" value="Plasmid pREB3"/>
</dbReference>
<dbReference type="OrthoDB" id="9888883at2"/>
<dbReference type="EMBL" id="CP000840">
    <property type="protein sequence ID" value="ABW32337.1"/>
    <property type="molecule type" value="Genomic_DNA"/>
</dbReference>
<protein>
    <submittedName>
        <fullName evidence="2">Uncharacterized protein</fullName>
    </submittedName>
</protein>
<evidence type="ECO:0000313" key="2">
    <source>
        <dbReference type="EMBL" id="ABW32337.1"/>
    </source>
</evidence>
<keyword evidence="2" id="KW-0614">Plasmid</keyword>
<accession>A8ZMC6</accession>
<name>A8ZMC6_ACAM1</name>
<sequence length="126" mass="14372">MKKHLQLLILTSLVSALPAKANPVADACFNSLIEHPDDRPDTAVLSLTVEHNGSQYHVIDTTYRRPQPNPASRTYIRTDDRGGCEEILSYQIGSHPEADVYRERLGSQVFDKVRQAFRQQQQQQQR</sequence>
<dbReference type="HOGENOM" id="CLU_1976665_0_0_3"/>
<evidence type="ECO:0000313" key="3">
    <source>
        <dbReference type="Proteomes" id="UP000000268"/>
    </source>
</evidence>
<dbReference type="AlphaFoldDB" id="A8ZMC6"/>
<dbReference type="RefSeq" id="WP_012167304.1">
    <property type="nucleotide sequence ID" value="NC_009928.1"/>
</dbReference>
<keyword evidence="3" id="KW-1185">Reference proteome</keyword>
<feature type="signal peptide" evidence="1">
    <location>
        <begin position="1"/>
        <end position="21"/>
    </location>
</feature>
<organism evidence="2 3">
    <name type="scientific">Acaryochloris marina (strain MBIC 11017)</name>
    <dbReference type="NCBI Taxonomy" id="329726"/>
    <lineage>
        <taxon>Bacteria</taxon>
        <taxon>Bacillati</taxon>
        <taxon>Cyanobacteriota</taxon>
        <taxon>Cyanophyceae</taxon>
        <taxon>Acaryochloridales</taxon>
        <taxon>Acaryochloridaceae</taxon>
        <taxon>Acaryochloris</taxon>
    </lineage>
</organism>
<feature type="chain" id="PRO_5002731647" evidence="1">
    <location>
        <begin position="22"/>
        <end position="126"/>
    </location>
</feature>